<comment type="caution">
    <text evidence="1">The sequence shown here is derived from an EMBL/GenBank/DDBJ whole genome shotgun (WGS) entry which is preliminary data.</text>
</comment>
<protein>
    <submittedName>
        <fullName evidence="1">Uncharacterized protein</fullName>
    </submittedName>
</protein>
<evidence type="ECO:0000313" key="1">
    <source>
        <dbReference type="EMBL" id="KXA97052.1"/>
    </source>
</evidence>
<reference evidence="1 2" key="1">
    <citation type="journal article" date="2016" name="Sci. Rep.">
        <title>Metabolic traits of an uncultured archaeal lineage -MSBL1- from brine pools of the Red Sea.</title>
        <authorList>
            <person name="Mwirichia R."/>
            <person name="Alam I."/>
            <person name="Rashid M."/>
            <person name="Vinu M."/>
            <person name="Ba-Alawi W."/>
            <person name="Anthony Kamau A."/>
            <person name="Kamanda Ngugi D."/>
            <person name="Goker M."/>
            <person name="Klenk H.P."/>
            <person name="Bajic V."/>
            <person name="Stingl U."/>
        </authorList>
    </citation>
    <scope>NUCLEOTIDE SEQUENCE [LARGE SCALE GENOMIC DNA]</scope>
    <source>
        <strain evidence="1">SCGC-AAA259I14</strain>
    </source>
</reference>
<dbReference type="Proteomes" id="UP000070414">
    <property type="component" value="Unassembled WGS sequence"/>
</dbReference>
<organism evidence="1 2">
    <name type="scientific">candidate division MSBL1 archaeon SCGC-AAA259I14</name>
    <dbReference type="NCBI Taxonomy" id="1698268"/>
    <lineage>
        <taxon>Archaea</taxon>
        <taxon>Methanobacteriati</taxon>
        <taxon>Methanobacteriota</taxon>
        <taxon>candidate division MSBL1</taxon>
    </lineage>
</organism>
<gene>
    <name evidence="1" type="ORF">AKJ38_02070</name>
</gene>
<accession>A0A133US36</accession>
<name>A0A133US36_9EURY</name>
<sequence>MVKSSSQETLLTKNKTKTIIRQLKDKSENGKGYFYTYTKKTYIPIIYGGGSLTPPSFGIGGVPKQAVFCCWRIPSYQSEFG</sequence>
<evidence type="ECO:0000313" key="2">
    <source>
        <dbReference type="Proteomes" id="UP000070414"/>
    </source>
</evidence>
<proteinExistence type="predicted"/>
<dbReference type="AlphaFoldDB" id="A0A133US36"/>
<keyword evidence="2" id="KW-1185">Reference proteome</keyword>
<dbReference type="EMBL" id="LHXS01000029">
    <property type="protein sequence ID" value="KXA97052.1"/>
    <property type="molecule type" value="Genomic_DNA"/>
</dbReference>